<keyword evidence="1" id="KW-1133">Transmembrane helix</keyword>
<dbReference type="InterPro" id="IPR013901">
    <property type="entry name" value="Anthrone_oxy"/>
</dbReference>
<reference evidence="2 3" key="1">
    <citation type="journal article" date="2019" name="Emerg. Microbes Infect.">
        <title>Comprehensive subspecies identification of 175 nontuberculous mycobacteria species based on 7547 genomic profiles.</title>
        <authorList>
            <person name="Matsumoto Y."/>
            <person name="Kinjo T."/>
            <person name="Motooka D."/>
            <person name="Nabeya D."/>
            <person name="Jung N."/>
            <person name="Uechi K."/>
            <person name="Horii T."/>
            <person name="Iida T."/>
            <person name="Fujita J."/>
            <person name="Nakamura S."/>
        </authorList>
    </citation>
    <scope>NUCLEOTIDE SEQUENCE [LARGE SCALE GENOMIC DNA]</scope>
    <source>
        <strain evidence="2 3">JCM 6391</strain>
    </source>
</reference>
<feature type="transmembrane region" description="Helical" evidence="1">
    <location>
        <begin position="12"/>
        <end position="34"/>
    </location>
</feature>
<evidence type="ECO:0000313" key="3">
    <source>
        <dbReference type="Proteomes" id="UP000466997"/>
    </source>
</evidence>
<keyword evidence="3" id="KW-1185">Reference proteome</keyword>
<sequence>MVDVMTATIEILAVLLAGTLVGSEFAVAAFLHPIVGRLPAEGFQAARSDSARLLGRVMPFWYLTTLALMLVAVVIDPGPQRWFIGAGVGLMAVVVLLTVTMMVPVNNRIAAGEVSPPLVTRWDRLHWVRVALLGAVLVLLVVASA</sequence>
<feature type="transmembrane region" description="Helical" evidence="1">
    <location>
        <begin position="125"/>
        <end position="143"/>
    </location>
</feature>
<evidence type="ECO:0000256" key="1">
    <source>
        <dbReference type="SAM" id="Phobius"/>
    </source>
</evidence>
<keyword evidence="1" id="KW-0812">Transmembrane</keyword>
<organism evidence="2 3">
    <name type="scientific">Mycobacterium novum</name>
    <dbReference type="NCBI Taxonomy" id="2492438"/>
    <lineage>
        <taxon>Bacteria</taxon>
        <taxon>Bacillati</taxon>
        <taxon>Actinomycetota</taxon>
        <taxon>Actinomycetes</taxon>
        <taxon>Mycobacteriales</taxon>
        <taxon>Mycobacteriaceae</taxon>
        <taxon>Mycobacterium</taxon>
    </lineage>
</organism>
<dbReference type="Pfam" id="PF08592">
    <property type="entry name" value="Anthrone_oxy"/>
    <property type="match status" value="1"/>
</dbReference>
<dbReference type="KEGG" id="mnm:MNVM_11560"/>
<dbReference type="Proteomes" id="UP000466997">
    <property type="component" value="Chromosome"/>
</dbReference>
<dbReference type="AlphaFoldDB" id="A0A7I7JJJ9"/>
<dbReference type="EMBL" id="AP022562">
    <property type="protein sequence ID" value="BBX12075.1"/>
    <property type="molecule type" value="Genomic_DNA"/>
</dbReference>
<protein>
    <submittedName>
        <fullName evidence="2">Membrane protein</fullName>
    </submittedName>
</protein>
<name>A0A7I7JJJ9_9MYCO</name>
<keyword evidence="1" id="KW-0472">Membrane</keyword>
<accession>A0A7I7JJJ9</accession>
<gene>
    <name evidence="2" type="ORF">MNVM_11560</name>
</gene>
<evidence type="ECO:0000313" key="2">
    <source>
        <dbReference type="EMBL" id="BBX12075.1"/>
    </source>
</evidence>
<feature type="transmembrane region" description="Helical" evidence="1">
    <location>
        <begin position="54"/>
        <end position="75"/>
    </location>
</feature>
<feature type="transmembrane region" description="Helical" evidence="1">
    <location>
        <begin position="82"/>
        <end position="105"/>
    </location>
</feature>
<proteinExistence type="predicted"/>